<sequence length="183" mass="19962">MLIRARQFISRNPRTVMALGSIPGAVKYFSMQHAAAFGEEEKKSAISEYWVFMWLLPMMSLLSELFQSGKDTGEEVLPIAGALTLGGVTGYCTGKAVRVFGQGASIVFGITFIALQGAAYCGFVTVHWDKIQQAVIQQADMDGNGRIDEKDLQEWTKKGETVLTHDFSLKGGFGAGFLAGIRR</sequence>
<dbReference type="PANTHER" id="PTHR21346">
    <property type="entry name" value="FUN14 DOMAIN CONTAINING"/>
    <property type="match status" value="1"/>
</dbReference>
<keyword evidence="4 6" id="KW-1133">Transmembrane helix</keyword>
<name>A0A7S4DJC9_9EUKA</name>
<feature type="transmembrane region" description="Helical" evidence="6">
    <location>
        <begin position="106"/>
        <end position="128"/>
    </location>
</feature>
<dbReference type="GO" id="GO:0016020">
    <property type="term" value="C:membrane"/>
    <property type="evidence" value="ECO:0007669"/>
    <property type="project" value="UniProtKB-SubCell"/>
</dbReference>
<evidence type="ECO:0000313" key="7">
    <source>
        <dbReference type="EMBL" id="CAE0652906.1"/>
    </source>
</evidence>
<evidence type="ECO:0000256" key="1">
    <source>
        <dbReference type="ARBA" id="ARBA00004370"/>
    </source>
</evidence>
<dbReference type="InterPro" id="IPR018247">
    <property type="entry name" value="EF_Hand_1_Ca_BS"/>
</dbReference>
<accession>A0A7S4DJC9</accession>
<keyword evidence="5 6" id="KW-0472">Membrane</keyword>
<proteinExistence type="inferred from homology"/>
<protein>
    <recommendedName>
        <fullName evidence="8">EF-hand domain-containing protein</fullName>
    </recommendedName>
</protein>
<evidence type="ECO:0008006" key="8">
    <source>
        <dbReference type="Google" id="ProtNLM"/>
    </source>
</evidence>
<organism evidence="7">
    <name type="scientific">Lotharella globosa</name>
    <dbReference type="NCBI Taxonomy" id="91324"/>
    <lineage>
        <taxon>Eukaryota</taxon>
        <taxon>Sar</taxon>
        <taxon>Rhizaria</taxon>
        <taxon>Cercozoa</taxon>
        <taxon>Chlorarachniophyceae</taxon>
        <taxon>Lotharella</taxon>
    </lineage>
</organism>
<dbReference type="PROSITE" id="PS00018">
    <property type="entry name" value="EF_HAND_1"/>
    <property type="match status" value="1"/>
</dbReference>
<dbReference type="AlphaFoldDB" id="A0A7S4DJC9"/>
<comment type="subcellular location">
    <subcellularLocation>
        <location evidence="1">Membrane</location>
    </subcellularLocation>
</comment>
<keyword evidence="3 6" id="KW-0812">Transmembrane</keyword>
<dbReference type="Pfam" id="PF04930">
    <property type="entry name" value="FUN14"/>
    <property type="match status" value="1"/>
</dbReference>
<evidence type="ECO:0000256" key="2">
    <source>
        <dbReference type="ARBA" id="ARBA00009160"/>
    </source>
</evidence>
<evidence type="ECO:0000256" key="4">
    <source>
        <dbReference type="ARBA" id="ARBA00022989"/>
    </source>
</evidence>
<gene>
    <name evidence="7" type="ORF">LGLO00237_LOCUS5870</name>
</gene>
<evidence type="ECO:0000256" key="5">
    <source>
        <dbReference type="ARBA" id="ARBA00023136"/>
    </source>
</evidence>
<comment type="similarity">
    <text evidence="2">Belongs to the FUN14 family.</text>
</comment>
<dbReference type="InterPro" id="IPR007014">
    <property type="entry name" value="FUN14"/>
</dbReference>
<reference evidence="7" key="1">
    <citation type="submission" date="2021-01" db="EMBL/GenBank/DDBJ databases">
        <authorList>
            <person name="Corre E."/>
            <person name="Pelletier E."/>
            <person name="Niang G."/>
            <person name="Scheremetjew M."/>
            <person name="Finn R."/>
            <person name="Kale V."/>
            <person name="Holt S."/>
            <person name="Cochrane G."/>
            <person name="Meng A."/>
            <person name="Brown T."/>
            <person name="Cohen L."/>
        </authorList>
    </citation>
    <scope>NUCLEOTIDE SEQUENCE</scope>
    <source>
        <strain evidence="7">CCCM811</strain>
    </source>
</reference>
<evidence type="ECO:0000256" key="6">
    <source>
        <dbReference type="SAM" id="Phobius"/>
    </source>
</evidence>
<evidence type="ECO:0000256" key="3">
    <source>
        <dbReference type="ARBA" id="ARBA00022692"/>
    </source>
</evidence>
<dbReference type="EMBL" id="HBIV01007868">
    <property type="protein sequence ID" value="CAE0652906.1"/>
    <property type="molecule type" value="Transcribed_RNA"/>
</dbReference>
<dbReference type="PANTHER" id="PTHR21346:SF10">
    <property type="entry name" value="TRANSMEMBRANE PROTEIN"/>
    <property type="match status" value="1"/>
</dbReference>